<accession>A0A6S6UAK3</accession>
<dbReference type="AlphaFoldDB" id="A0A6S6UAK3"/>
<name>A0A6S6UAK3_9BACT</name>
<organism evidence="1">
    <name type="scientific">uncultured Sulfurovum sp</name>
    <dbReference type="NCBI Taxonomy" id="269237"/>
    <lineage>
        <taxon>Bacteria</taxon>
        <taxon>Pseudomonadati</taxon>
        <taxon>Campylobacterota</taxon>
        <taxon>Epsilonproteobacteria</taxon>
        <taxon>Campylobacterales</taxon>
        <taxon>Sulfurovaceae</taxon>
        <taxon>Sulfurovum</taxon>
        <taxon>environmental samples</taxon>
    </lineage>
</organism>
<protein>
    <submittedName>
        <fullName evidence="1">CRISPR-associated protein</fullName>
    </submittedName>
</protein>
<proteinExistence type="predicted"/>
<reference evidence="1" key="1">
    <citation type="submission" date="2020-01" db="EMBL/GenBank/DDBJ databases">
        <authorList>
            <person name="Meier V. D."/>
            <person name="Meier V D."/>
        </authorList>
    </citation>
    <scope>NUCLEOTIDE SEQUENCE</scope>
    <source>
        <strain evidence="1">HLG_WM_MAG_01</strain>
    </source>
</reference>
<evidence type="ECO:0000313" key="1">
    <source>
        <dbReference type="EMBL" id="CAA6826340.1"/>
    </source>
</evidence>
<dbReference type="EMBL" id="CACVAS010000147">
    <property type="protein sequence ID" value="CAA6826340.1"/>
    <property type="molecule type" value="Genomic_DNA"/>
</dbReference>
<gene>
    <name evidence="1" type="ORF">HELGO_WM1565</name>
</gene>
<sequence>MVLDFSKPVGDPMVEIGRLGLVEFCGKDRFESFEELQLEVKKLFNIYVFKTSGRIGQVFSSNSKFTHNSTGKDLNNRLKQALELYEELVQESYNGYCISCGKKDNLCSVSKTIFPLTTGNSNANFTSNFSNQFLMCKECMSSLFFAPINMQKTTGRMGFMISNNQEINEFWSEENIDEFNANIVKNNFDSIVDSKINIFENFIYNFMEELQEEELFGDITFYLISNVDKGSEVNVIHISENQMRFINKVAPKFFKTSLPTKAKDEWNYLIYKYSSTDNSGKFRTRKENINGKATVIKFNEDVIDNKNYKSTTRYFNPLISNFIQGKSILFFFKKNSCSWNLTTIYLKEIKGMREERLNVIKKVANNLQLFNDDDKTFYKKIVRPIEMTKSQTEFRENLRILMKKFLSKSDEALFSVDEMVLYILPSGESWYETKDILLIALYEKMSLKEEDIEKFNEGDEDE</sequence>